<keyword evidence="5" id="KW-1185">Reference proteome</keyword>
<dbReference type="PROSITE" id="PS51186">
    <property type="entry name" value="GNAT"/>
    <property type="match status" value="1"/>
</dbReference>
<dbReference type="EMBL" id="CP116341">
    <property type="protein sequence ID" value="WOV82987.1"/>
    <property type="molecule type" value="Genomic_DNA"/>
</dbReference>
<sequence>MQIAIRTMEPDDIQQVQETAKLSWNATYEGIIPADVQERFLTGAYSDEMMLRRMEHSLMLVAEKNEQIVGFANFSFVSDSEVSELAAIYLHPEHQGNGAGTALLQEGISRLKSAEKIHITVERENLIGKSFYDAKGFKTIEEFEEDFDGHTLQSIRMVLTV</sequence>
<dbReference type="InterPro" id="IPR000182">
    <property type="entry name" value="GNAT_dom"/>
</dbReference>
<dbReference type="InterPro" id="IPR050832">
    <property type="entry name" value="Bact_Acetyltransf"/>
</dbReference>
<name>A0ABZ0KRZ3_9BACL</name>
<dbReference type="Pfam" id="PF00583">
    <property type="entry name" value="Acetyltransf_1"/>
    <property type="match status" value="1"/>
</dbReference>
<evidence type="ECO:0000256" key="2">
    <source>
        <dbReference type="ARBA" id="ARBA00023315"/>
    </source>
</evidence>
<accession>A0ABZ0KRZ3</accession>
<evidence type="ECO:0000313" key="5">
    <source>
        <dbReference type="Proteomes" id="UP001303532"/>
    </source>
</evidence>
<feature type="domain" description="N-acetyltransferase" evidence="3">
    <location>
        <begin position="3"/>
        <end position="161"/>
    </location>
</feature>
<evidence type="ECO:0000313" key="4">
    <source>
        <dbReference type="EMBL" id="WOV82987.1"/>
    </source>
</evidence>
<dbReference type="Proteomes" id="UP001303532">
    <property type="component" value="Chromosome"/>
</dbReference>
<evidence type="ECO:0000256" key="1">
    <source>
        <dbReference type="ARBA" id="ARBA00022679"/>
    </source>
</evidence>
<evidence type="ECO:0000259" key="3">
    <source>
        <dbReference type="PROSITE" id="PS51186"/>
    </source>
</evidence>
<dbReference type="PANTHER" id="PTHR43877:SF1">
    <property type="entry name" value="ACETYLTRANSFERASE"/>
    <property type="match status" value="1"/>
</dbReference>
<gene>
    <name evidence="4" type="ORF">PGH26_08520</name>
</gene>
<dbReference type="SUPFAM" id="SSF55729">
    <property type="entry name" value="Acyl-CoA N-acyltransferases (Nat)"/>
    <property type="match status" value="1"/>
</dbReference>
<keyword evidence="1" id="KW-0808">Transferase</keyword>
<dbReference type="InterPro" id="IPR016181">
    <property type="entry name" value="Acyl_CoA_acyltransferase"/>
</dbReference>
<reference evidence="4 5" key="1">
    <citation type="submission" date="2023-01" db="EMBL/GenBank/DDBJ databases">
        <title>Sporosarcina sp. nov., isolated from Korean tranditional fermented seafood 'Jeotgal'.</title>
        <authorList>
            <person name="Yang A.-I."/>
        </authorList>
    </citation>
    <scope>NUCLEOTIDE SEQUENCE [LARGE SCALE GENOMIC DNA]</scope>
    <source>
        <strain evidence="4 5">B2O-1</strain>
    </source>
</reference>
<organism evidence="4 5">
    <name type="scientific">Sporosarcina jeotgali</name>
    <dbReference type="NCBI Taxonomy" id="3020056"/>
    <lineage>
        <taxon>Bacteria</taxon>
        <taxon>Bacillati</taxon>
        <taxon>Bacillota</taxon>
        <taxon>Bacilli</taxon>
        <taxon>Bacillales</taxon>
        <taxon>Caryophanaceae</taxon>
        <taxon>Sporosarcina</taxon>
    </lineage>
</organism>
<dbReference type="PANTHER" id="PTHR43877">
    <property type="entry name" value="AMINOALKYLPHOSPHONATE N-ACETYLTRANSFERASE-RELATED-RELATED"/>
    <property type="match status" value="1"/>
</dbReference>
<dbReference type="CDD" id="cd04301">
    <property type="entry name" value="NAT_SF"/>
    <property type="match status" value="1"/>
</dbReference>
<dbReference type="Gene3D" id="3.40.630.30">
    <property type="match status" value="1"/>
</dbReference>
<dbReference type="RefSeq" id="WP_323690659.1">
    <property type="nucleotide sequence ID" value="NZ_CP116341.1"/>
</dbReference>
<proteinExistence type="predicted"/>
<protein>
    <submittedName>
        <fullName evidence="4">GNAT family N-acetyltransferase</fullName>
    </submittedName>
</protein>
<keyword evidence="2" id="KW-0012">Acyltransferase</keyword>